<dbReference type="InterPro" id="IPR047365">
    <property type="entry name" value="Tudor_AtPTM-like"/>
</dbReference>
<evidence type="ECO:0000313" key="8">
    <source>
        <dbReference type="Proteomes" id="UP000256970"/>
    </source>
</evidence>
<protein>
    <recommendedName>
        <fullName evidence="9">SET domain-containing protein</fullName>
    </recommendedName>
</protein>
<proteinExistence type="predicted"/>
<dbReference type="InterPro" id="IPR046341">
    <property type="entry name" value="SET_dom_sf"/>
</dbReference>
<feature type="compositionally biased region" description="Low complexity" evidence="4">
    <location>
        <begin position="273"/>
        <end position="288"/>
    </location>
</feature>
<dbReference type="GO" id="GO:0005634">
    <property type="term" value="C:nucleus"/>
    <property type="evidence" value="ECO:0007669"/>
    <property type="project" value="UniProtKB-SubCell"/>
</dbReference>
<feature type="compositionally biased region" description="Low complexity" evidence="4">
    <location>
        <begin position="171"/>
        <end position="189"/>
    </location>
</feature>
<dbReference type="SMART" id="SM00317">
    <property type="entry name" value="SET"/>
    <property type="match status" value="1"/>
</dbReference>
<keyword evidence="2 3" id="KW-0539">Nucleus</keyword>
<dbReference type="PROSITE" id="PS50280">
    <property type="entry name" value="SET"/>
    <property type="match status" value="1"/>
</dbReference>
<reference evidence="7 8" key="1">
    <citation type="submission" date="2016-10" db="EMBL/GenBank/DDBJ databases">
        <authorList>
            <person name="Cai Z."/>
        </authorList>
    </citation>
    <scope>NUCLEOTIDE SEQUENCE [LARGE SCALE GENOMIC DNA]</scope>
</reference>
<dbReference type="InterPro" id="IPR015947">
    <property type="entry name" value="PUA-like_sf"/>
</dbReference>
<organism evidence="7 8">
    <name type="scientific">Tetradesmus obliquus</name>
    <name type="common">Green alga</name>
    <name type="synonym">Acutodesmus obliquus</name>
    <dbReference type="NCBI Taxonomy" id="3088"/>
    <lineage>
        <taxon>Eukaryota</taxon>
        <taxon>Viridiplantae</taxon>
        <taxon>Chlorophyta</taxon>
        <taxon>core chlorophytes</taxon>
        <taxon>Chlorophyceae</taxon>
        <taxon>CS clade</taxon>
        <taxon>Sphaeropleales</taxon>
        <taxon>Scenedesmaceae</taxon>
        <taxon>Tetradesmus</taxon>
    </lineage>
</organism>
<feature type="region of interest" description="Disordered" evidence="4">
    <location>
        <begin position="75"/>
        <end position="252"/>
    </location>
</feature>
<dbReference type="Pfam" id="PF02182">
    <property type="entry name" value="SAD_SRA"/>
    <property type="match status" value="1"/>
</dbReference>
<dbReference type="PROSITE" id="PS51015">
    <property type="entry name" value="YDG"/>
    <property type="match status" value="1"/>
</dbReference>
<feature type="domain" description="SET" evidence="5">
    <location>
        <begin position="1049"/>
        <end position="1199"/>
    </location>
</feature>
<comment type="subcellular location">
    <subcellularLocation>
        <location evidence="1">Chromosome</location>
    </subcellularLocation>
    <subcellularLocation>
        <location evidence="3">Nucleus</location>
    </subcellularLocation>
</comment>
<feature type="compositionally biased region" description="Low complexity" evidence="4">
    <location>
        <begin position="85"/>
        <end position="99"/>
    </location>
</feature>
<feature type="compositionally biased region" description="Low complexity" evidence="4">
    <location>
        <begin position="921"/>
        <end position="930"/>
    </location>
</feature>
<evidence type="ECO:0008006" key="9">
    <source>
        <dbReference type="Google" id="ProtNLM"/>
    </source>
</evidence>
<dbReference type="InterPro" id="IPR051357">
    <property type="entry name" value="H3K9_HMTase_SUVAR3-9"/>
</dbReference>
<dbReference type="Pfam" id="PF21743">
    <property type="entry name" value="PTM_DIR17_Tudor"/>
    <property type="match status" value="1"/>
</dbReference>
<dbReference type="GO" id="GO:0005694">
    <property type="term" value="C:chromosome"/>
    <property type="evidence" value="ECO:0007669"/>
    <property type="project" value="UniProtKB-SubCell"/>
</dbReference>
<keyword evidence="8" id="KW-1185">Reference proteome</keyword>
<dbReference type="GO" id="GO:0042054">
    <property type="term" value="F:histone methyltransferase activity"/>
    <property type="evidence" value="ECO:0007669"/>
    <property type="project" value="TreeGrafter"/>
</dbReference>
<feature type="compositionally biased region" description="Low complexity" evidence="4">
    <location>
        <begin position="123"/>
        <end position="144"/>
    </location>
</feature>
<feature type="domain" description="YDG" evidence="6">
    <location>
        <begin position="584"/>
        <end position="740"/>
    </location>
</feature>
<dbReference type="CDD" id="cd20401">
    <property type="entry name" value="Tudor_AtPTM-like"/>
    <property type="match status" value="1"/>
</dbReference>
<name>A0A383VB36_TETOB</name>
<feature type="compositionally biased region" description="Low complexity" evidence="4">
    <location>
        <begin position="296"/>
        <end position="314"/>
    </location>
</feature>
<dbReference type="SMART" id="SM00466">
    <property type="entry name" value="SRA"/>
    <property type="match status" value="1"/>
</dbReference>
<dbReference type="EMBL" id="FNXT01000186">
    <property type="protein sequence ID" value="SZX61972.1"/>
    <property type="molecule type" value="Genomic_DNA"/>
</dbReference>
<evidence type="ECO:0000259" key="5">
    <source>
        <dbReference type="PROSITE" id="PS50280"/>
    </source>
</evidence>
<dbReference type="SUPFAM" id="SSF82199">
    <property type="entry name" value="SET domain"/>
    <property type="match status" value="1"/>
</dbReference>
<dbReference type="PANTHER" id="PTHR45660">
    <property type="entry name" value="HISTONE-LYSINE N-METHYLTRANSFERASE SETMAR"/>
    <property type="match status" value="1"/>
</dbReference>
<feature type="compositionally biased region" description="Low complexity" evidence="4">
    <location>
        <begin position="204"/>
        <end position="249"/>
    </location>
</feature>
<feature type="region of interest" description="Disordered" evidence="4">
    <location>
        <begin position="273"/>
        <end position="316"/>
    </location>
</feature>
<dbReference type="Gene3D" id="2.30.280.10">
    <property type="entry name" value="SRA-YDG"/>
    <property type="match status" value="1"/>
</dbReference>
<dbReference type="InterPro" id="IPR036987">
    <property type="entry name" value="SRA-YDG_sf"/>
</dbReference>
<evidence type="ECO:0000256" key="3">
    <source>
        <dbReference type="PROSITE-ProRule" id="PRU00358"/>
    </source>
</evidence>
<dbReference type="Gene3D" id="2.30.30.140">
    <property type="match status" value="1"/>
</dbReference>
<feature type="region of interest" description="Disordered" evidence="4">
    <location>
        <begin position="913"/>
        <end position="943"/>
    </location>
</feature>
<gene>
    <name evidence="7" type="ORF">BQ4739_LOCUS2521</name>
</gene>
<evidence type="ECO:0000313" key="7">
    <source>
        <dbReference type="EMBL" id="SZX61972.1"/>
    </source>
</evidence>
<evidence type="ECO:0000256" key="4">
    <source>
        <dbReference type="SAM" id="MobiDB-lite"/>
    </source>
</evidence>
<dbReference type="InterPro" id="IPR001214">
    <property type="entry name" value="SET_dom"/>
</dbReference>
<accession>A0A383VB36</accession>
<dbReference type="STRING" id="3088.A0A383VB36"/>
<dbReference type="PANTHER" id="PTHR45660:SF13">
    <property type="entry name" value="HISTONE-LYSINE N-METHYLTRANSFERASE SETMAR"/>
    <property type="match status" value="1"/>
</dbReference>
<evidence type="ECO:0000256" key="2">
    <source>
        <dbReference type="ARBA" id="ARBA00023242"/>
    </source>
</evidence>
<sequence length="1237" mass="129086">MDTGSLARPLKLAAIGAKVKKQFHSETEGGLAWFNGTVTKYDARRQLYWITYEDDDQEEMAWAEVKKHLQQLPSGNAVAHDSADQQRQAKQQVVAAKASGSSRSSLDAPPPAERQDQGRPQPAAAGAAAAAMRKAKVKAGQPEKQQQEKQQKQQQVADKPAGGVSRSGSCAPDAAGPTAAAAAAAAAPPKTGRVRLLGRKTCSGAAPRPAAAAAAAAAPSKPKRPAAAADAAGSKKPRTAAAAADAAAGGKKRKLQQGQGAAAAQDTAAAAAASAAAAGQQPAKQPRPAAKRKRNGAAAGGADPAAGGAAAAAPSSKSAVDPIDELTFEPARVLARAHFAALAAFLQRVQAQAAAGPAAAAAAGAAAGEVVLAKGKGKQQVPLWAVQDEAVKVHKSDVLKALQANAVDFERGKEPWRRFAAAAAAVAGSSGSSSTNGSATADAAAAAAAALAGCVLFVADQPFADADAALANAVKAARGEFQRENRLAYVTEAERVRQRRAEREAHLAAAANNAAVNGQQEAHLAAAANNAADNNQQEAGTAAAAAIQKNPSARPDRVAESLILQSGRAVNRWGKHKDTRDSFGHLPGIPINHTFGLRSEALVLGAHKSPMAGIACAKLPPLEVGGKVYRKVPAATSIVMSGCYEDDHDAASDIVKYTGEGGNDLLGNKKQVKDQVLERGNRALLANIALGLPVRLFRRNDDRGSATSSVLFYDGLYDVVSWVKTRGKEGKVVYIYGLRRRAGQAASLSKPIERFKGVGTAKRAGEHVQNREHLLCTDVSKGREATPIVAVNEVNRELPPGLSLEEDVKWIVDDKKATDGPLLPSSQGSFRYITENEYEEGVDPPRPPVVVEEGSAEAVAAMAAELAAEAAEGADAAEAAGDGAAAAAADAAAQVQAAAAAMEGAAAAAGTDSMLAEDVTQQQQDEQQQQGGSRQLRERSAAAAPSAGAIAAGAVSIDPSGTGGRPVGCQCWFTKDIVVKKPGEAPHELLKRLNYGHLPYESRVQAGSDKGPQLPMSRDICPVIFECGDWTGCTDPACDQRQAQRGVQYKLELFMTAGKGWGVRSWQAIKAGSLVCVMHGRITRAEAVGDEGSGYESSSYFFDMTPRTWRSLLTEGVEPVPQLARRCAQEQRGNREWSARYVLCAREQGGVARFINHSCEPNLYVQPLCVGHTDMDMVAIGLFALENIPKFTELSYDYGSSYIEENLGGVCLCGTDACKYKPQQTPEQLQEQVQQQQ</sequence>
<dbReference type="AlphaFoldDB" id="A0A383VB36"/>
<dbReference type="Pfam" id="PF00856">
    <property type="entry name" value="SET"/>
    <property type="match status" value="1"/>
</dbReference>
<dbReference type="Proteomes" id="UP000256970">
    <property type="component" value="Unassembled WGS sequence"/>
</dbReference>
<dbReference type="GO" id="GO:0003690">
    <property type="term" value="F:double-stranded DNA binding"/>
    <property type="evidence" value="ECO:0007669"/>
    <property type="project" value="TreeGrafter"/>
</dbReference>
<dbReference type="SUPFAM" id="SSF88697">
    <property type="entry name" value="PUA domain-like"/>
    <property type="match status" value="1"/>
</dbReference>
<dbReference type="Gene3D" id="2.170.270.10">
    <property type="entry name" value="SET domain"/>
    <property type="match status" value="1"/>
</dbReference>
<evidence type="ECO:0000259" key="6">
    <source>
        <dbReference type="PROSITE" id="PS51015"/>
    </source>
</evidence>
<evidence type="ECO:0000256" key="1">
    <source>
        <dbReference type="ARBA" id="ARBA00004286"/>
    </source>
</evidence>
<dbReference type="InterPro" id="IPR003105">
    <property type="entry name" value="SRA_YDG"/>
</dbReference>